<dbReference type="InterPro" id="IPR049482">
    <property type="entry name" value="ANM3-like_C2H2_Zf"/>
</dbReference>
<gene>
    <name evidence="8" type="ORF">RIMI_LOCUS21421489</name>
</gene>
<accession>A0ABN9MIG8</accession>
<name>A0ABN9MIG8_9NEOB</name>
<reference evidence="8" key="1">
    <citation type="submission" date="2023-07" db="EMBL/GenBank/DDBJ databases">
        <authorList>
            <person name="Stuckert A."/>
        </authorList>
    </citation>
    <scope>NUCLEOTIDE SEQUENCE</scope>
</reference>
<keyword evidence="3" id="KW-0963">Cytoplasm</keyword>
<feature type="non-terminal residue" evidence="8">
    <location>
        <position position="1"/>
    </location>
</feature>
<dbReference type="PANTHER" id="PTHR13267:SF3">
    <property type="entry name" value="ZINC FINGER PROTEIN 277"/>
    <property type="match status" value="1"/>
</dbReference>
<organism evidence="8 9">
    <name type="scientific">Ranitomeya imitator</name>
    <name type="common">mimic poison frog</name>
    <dbReference type="NCBI Taxonomy" id="111125"/>
    <lineage>
        <taxon>Eukaryota</taxon>
        <taxon>Metazoa</taxon>
        <taxon>Chordata</taxon>
        <taxon>Craniata</taxon>
        <taxon>Vertebrata</taxon>
        <taxon>Euteleostomi</taxon>
        <taxon>Amphibia</taxon>
        <taxon>Batrachia</taxon>
        <taxon>Anura</taxon>
        <taxon>Neobatrachia</taxon>
        <taxon>Hyloidea</taxon>
        <taxon>Dendrobatidae</taxon>
        <taxon>Dendrobatinae</taxon>
        <taxon>Ranitomeya</taxon>
    </lineage>
</organism>
<dbReference type="InterPro" id="IPR040048">
    <property type="entry name" value="ZNF277"/>
</dbReference>
<dbReference type="EC" id="2.1.1.319" evidence="2"/>
<dbReference type="SUPFAM" id="SSF57667">
    <property type="entry name" value="beta-beta-alpha zinc fingers"/>
    <property type="match status" value="2"/>
</dbReference>
<evidence type="ECO:0000256" key="1">
    <source>
        <dbReference type="ARBA" id="ARBA00004496"/>
    </source>
</evidence>
<evidence type="ECO:0000256" key="3">
    <source>
        <dbReference type="ARBA" id="ARBA00022490"/>
    </source>
</evidence>
<keyword evidence="4" id="KW-0479">Metal-binding</keyword>
<evidence type="ECO:0000256" key="4">
    <source>
        <dbReference type="ARBA" id="ARBA00022723"/>
    </source>
</evidence>
<evidence type="ECO:0000256" key="2">
    <source>
        <dbReference type="ARBA" id="ARBA00011925"/>
    </source>
</evidence>
<dbReference type="InterPro" id="IPR036236">
    <property type="entry name" value="Znf_C2H2_sf"/>
</dbReference>
<keyword evidence="5" id="KW-0862">Zinc</keyword>
<dbReference type="Proteomes" id="UP001176940">
    <property type="component" value="Unassembled WGS sequence"/>
</dbReference>
<feature type="domain" description="Protein arginine N-methyltransferase 3-like C2H2 zinc finger" evidence="7">
    <location>
        <begin position="471"/>
        <end position="515"/>
    </location>
</feature>
<evidence type="ECO:0000256" key="6">
    <source>
        <dbReference type="SAM" id="Coils"/>
    </source>
</evidence>
<protein>
    <recommendedName>
        <fullName evidence="2">type I protein arginine methyltransferase</fullName>
        <ecNumber evidence="2">2.1.1.319</ecNumber>
    </recommendedName>
</protein>
<dbReference type="PANTHER" id="PTHR13267">
    <property type="entry name" value="ZINC FINGER PROTEIN 277"/>
    <property type="match status" value="1"/>
</dbReference>
<proteinExistence type="predicted"/>
<dbReference type="Pfam" id="PF21137">
    <property type="entry name" value="ANM3_C2H2_Zf"/>
    <property type="match status" value="1"/>
</dbReference>
<evidence type="ECO:0000313" key="9">
    <source>
        <dbReference type="Proteomes" id="UP001176940"/>
    </source>
</evidence>
<feature type="coiled-coil region" evidence="6">
    <location>
        <begin position="551"/>
        <end position="578"/>
    </location>
</feature>
<comment type="subcellular location">
    <subcellularLocation>
        <location evidence="1">Cytoplasm</location>
    </subcellularLocation>
</comment>
<dbReference type="EMBL" id="CAUEEQ010075474">
    <property type="protein sequence ID" value="CAJ0966536.1"/>
    <property type="molecule type" value="Genomic_DNA"/>
</dbReference>
<comment type="caution">
    <text evidence="8">The sequence shown here is derived from an EMBL/GenBank/DDBJ whole genome shotgun (WGS) entry which is preliminary data.</text>
</comment>
<evidence type="ECO:0000259" key="7">
    <source>
        <dbReference type="Pfam" id="PF21137"/>
    </source>
</evidence>
<evidence type="ECO:0000256" key="5">
    <source>
        <dbReference type="ARBA" id="ARBA00022833"/>
    </source>
</evidence>
<feature type="non-terminal residue" evidence="8">
    <location>
        <position position="582"/>
    </location>
</feature>
<keyword evidence="9" id="KW-1185">Reference proteome</keyword>
<keyword evidence="6" id="KW-0175">Coiled coil</keyword>
<sequence length="582" mass="65685">VCVLSTHDAVVCVLRSVLTTHDTAVRVLRCVSSLPVTLRPCVAVCVCSLPVTLWSVCCSLLSTRDCAVHVLRCVCSLHMTLWSVFCGLYSLHVTLQSMFCGVCVLSTHDAVVCVLRSVLTTHDTAVRVLRCVSSLPVTLRPCVAVCVCSLPVTLWSVCCSLLSTRDCAVHVLRCVCSLHMTLWSVFCGLYSLHVTLQSIVAAEWQNREPHFTNQYPWLCLLLYRYHYTKRFTNDHDQRYDLAVILALNDVEFEDVPDLSDGDDDGAWDDGGTGVEVRCLFCDGRHSSPEETFSHCRSQHRFDIHQMVSLHGSVLNSSPPLVQGCLPMHNSRPLLMHPMILFALAAAAWHWLLQFNALLMSVASLLANESKTNPKLFFNYINSKRIKTENVGPLKNSEERMVVDDEEKANILNTFFSTVFTLENEMLGEIPRNNENPILRVTNLTQEEVRNRLNKIKIDKSPGPDGIHPRVLRELSLDFYGFVKLINFIRSTSCTAESLANVTGPKPWDKEEFFKPVIPDDGLLQYDFEEMEHEQQTLNTSEAADPSVHERLKQMEIRAEEAEANVANVLQELDRMRFILMLS</sequence>
<evidence type="ECO:0000313" key="8">
    <source>
        <dbReference type="EMBL" id="CAJ0966536.1"/>
    </source>
</evidence>